<reference evidence="2" key="1">
    <citation type="journal article" date="2021" name="Proc. Natl. Acad. Sci. U.S.A.">
        <title>A Catalog of Tens of Thousands of Viruses from Human Metagenomes Reveals Hidden Associations with Chronic Diseases.</title>
        <authorList>
            <person name="Tisza M.J."/>
            <person name="Buck C.B."/>
        </authorList>
    </citation>
    <scope>NUCLEOTIDE SEQUENCE</scope>
    <source>
        <strain evidence="2">Ctiu99</strain>
    </source>
</reference>
<name>A0A8S5NV30_9CAUD</name>
<evidence type="ECO:0000259" key="1">
    <source>
        <dbReference type="Pfam" id="PF04233"/>
    </source>
</evidence>
<proteinExistence type="predicted"/>
<dbReference type="InterPro" id="IPR006528">
    <property type="entry name" value="Phage_head_morphogenesis_dom"/>
</dbReference>
<dbReference type="Pfam" id="PF04233">
    <property type="entry name" value="Phage_Mu_F"/>
    <property type="match status" value="1"/>
</dbReference>
<dbReference type="EMBL" id="BK015257">
    <property type="protein sequence ID" value="DAD98236.1"/>
    <property type="molecule type" value="Genomic_DNA"/>
</dbReference>
<accession>A0A8S5NV30</accession>
<dbReference type="NCBIfam" id="TIGR01641">
    <property type="entry name" value="phageSPP1_gp7"/>
    <property type="match status" value="1"/>
</dbReference>
<sequence length="286" mass="33046">MELWEPKRRIELTFKRNLRCIAQEIIRRVDLNADIDTVQRMLMTLSHTPEFTRFAESAAVKMVTGLFDDQGRTWRQAAKANMKSRTLYQAMQRELQGPTGRLLMAQIQRNAGIIKTLPLHISLDVTDYIQRETMKGRRASAIAEEILERFPAHTKARAELIARTEVSKTQTALTESRSRLYGVNWYVWRAVGGKGGDGRTRKSHRNMSGVLVSWDDPPAPEDLFPVIGKNGRKYRNTLGHYHAGCCPNCRCYAEPVIVLDVFTWPMRIYRNGSIWRITKKEFEHIR</sequence>
<organism evidence="2">
    <name type="scientific">Myoviridae sp. ctiu99</name>
    <dbReference type="NCBI Taxonomy" id="2825158"/>
    <lineage>
        <taxon>Viruses</taxon>
        <taxon>Duplodnaviria</taxon>
        <taxon>Heunggongvirae</taxon>
        <taxon>Uroviricota</taxon>
        <taxon>Caudoviricetes</taxon>
    </lineage>
</organism>
<evidence type="ECO:0000313" key="2">
    <source>
        <dbReference type="EMBL" id="DAD98236.1"/>
    </source>
</evidence>
<feature type="domain" description="Phage head morphogenesis" evidence="1">
    <location>
        <begin position="125"/>
        <end position="252"/>
    </location>
</feature>
<protein>
    <submittedName>
        <fullName evidence="2">Minor capsid component</fullName>
    </submittedName>
</protein>